<reference evidence="2 3" key="1">
    <citation type="submission" date="2016-12" db="EMBL/GenBank/DDBJ databases">
        <title>The new phylogeny of genus Mycobacterium.</title>
        <authorList>
            <person name="Tortoli E."/>
            <person name="Trovato A."/>
            <person name="Cirillo D.M."/>
        </authorList>
    </citation>
    <scope>NUCLEOTIDE SEQUENCE [LARGE SCALE GENOMIC DNA]</scope>
    <source>
        <strain evidence="2 3">CCUG 66554</strain>
    </source>
</reference>
<name>A0A1X0ITN0_9MYCO</name>
<proteinExistence type="predicted"/>
<dbReference type="OrthoDB" id="4556498at2"/>
<keyword evidence="1" id="KW-0812">Transmembrane</keyword>
<evidence type="ECO:0000313" key="3">
    <source>
        <dbReference type="Proteomes" id="UP000192434"/>
    </source>
</evidence>
<protein>
    <submittedName>
        <fullName evidence="2">Uncharacterized protein</fullName>
    </submittedName>
</protein>
<evidence type="ECO:0000256" key="1">
    <source>
        <dbReference type="SAM" id="Phobius"/>
    </source>
</evidence>
<organism evidence="2 3">
    <name type="scientific">Mycobacteroides saopaulense</name>
    <dbReference type="NCBI Taxonomy" id="1578165"/>
    <lineage>
        <taxon>Bacteria</taxon>
        <taxon>Bacillati</taxon>
        <taxon>Actinomycetota</taxon>
        <taxon>Actinomycetes</taxon>
        <taxon>Mycobacteriales</taxon>
        <taxon>Mycobacteriaceae</taxon>
        <taxon>Mycobacteroides</taxon>
    </lineage>
</organism>
<comment type="caution">
    <text evidence="2">The sequence shown here is derived from an EMBL/GenBank/DDBJ whole genome shotgun (WGS) entry which is preliminary data.</text>
</comment>
<keyword evidence="1" id="KW-0472">Membrane</keyword>
<feature type="transmembrane region" description="Helical" evidence="1">
    <location>
        <begin position="48"/>
        <end position="65"/>
    </location>
</feature>
<accession>A0A1X0ITN0</accession>
<dbReference type="EMBL" id="MVII01000029">
    <property type="protein sequence ID" value="ORB52051.1"/>
    <property type="molecule type" value="Genomic_DNA"/>
</dbReference>
<evidence type="ECO:0000313" key="2">
    <source>
        <dbReference type="EMBL" id="ORB52051.1"/>
    </source>
</evidence>
<feature type="transmembrane region" description="Helical" evidence="1">
    <location>
        <begin position="22"/>
        <end position="42"/>
    </location>
</feature>
<gene>
    <name evidence="2" type="ORF">BST43_19850</name>
</gene>
<keyword evidence="1" id="KW-1133">Transmembrane helix</keyword>
<sequence>MAPFAPSGDPSGSSKLSAMAHALVYVLGIAILLRVALWFGYLEGANEIMTWVLMIVFGASVWHQLRPGLCLRCMKEVPLDGPVRAETQRSLLKLAHFNGSWKSVIVTVALVIVGPIIVELLLNGEHTSLSSVPSDLWIFALIYSNWLHHRLRPWCPYCRDWDDDGDPEPSPDPTTFGTKTVH</sequence>
<feature type="transmembrane region" description="Helical" evidence="1">
    <location>
        <begin position="103"/>
        <end position="122"/>
    </location>
</feature>
<dbReference type="Proteomes" id="UP000192434">
    <property type="component" value="Unassembled WGS sequence"/>
</dbReference>
<dbReference type="AlphaFoldDB" id="A0A1X0ITN0"/>